<comment type="caution">
    <text evidence="1">The sequence shown here is derived from an EMBL/GenBank/DDBJ whole genome shotgun (WGS) entry which is preliminary data.</text>
</comment>
<accession>A0A7C5AK90</accession>
<organism evidence="1">
    <name type="scientific">Desulfobacca acetoxidans</name>
    <dbReference type="NCBI Taxonomy" id="60893"/>
    <lineage>
        <taxon>Bacteria</taxon>
        <taxon>Pseudomonadati</taxon>
        <taxon>Thermodesulfobacteriota</taxon>
        <taxon>Desulfobaccia</taxon>
        <taxon>Desulfobaccales</taxon>
        <taxon>Desulfobaccaceae</taxon>
        <taxon>Desulfobacca</taxon>
    </lineage>
</organism>
<gene>
    <name evidence="1" type="ORF">ENW48_00760</name>
</gene>
<evidence type="ECO:0000313" key="1">
    <source>
        <dbReference type="EMBL" id="HGZ10731.1"/>
    </source>
</evidence>
<dbReference type="EMBL" id="DTKJ01000009">
    <property type="protein sequence ID" value="HGZ10731.1"/>
    <property type="molecule type" value="Genomic_DNA"/>
</dbReference>
<name>A0A7C5AK90_9BACT</name>
<sequence length="72" mass="8270">MMHIPKRQEEIGTLQYAFFIMGGIEKSMKELFQILSNLKEAGNVPYCIAFQKAFYALNAYLEALQEAYETAL</sequence>
<protein>
    <submittedName>
        <fullName evidence="1">Uncharacterized protein</fullName>
    </submittedName>
</protein>
<proteinExistence type="predicted"/>
<reference evidence="1" key="1">
    <citation type="journal article" date="2020" name="mSystems">
        <title>Genome- and Community-Level Interaction Insights into Carbon Utilization and Element Cycling Functions of Hydrothermarchaeota in Hydrothermal Sediment.</title>
        <authorList>
            <person name="Zhou Z."/>
            <person name="Liu Y."/>
            <person name="Xu W."/>
            <person name="Pan J."/>
            <person name="Luo Z.H."/>
            <person name="Li M."/>
        </authorList>
    </citation>
    <scope>NUCLEOTIDE SEQUENCE [LARGE SCALE GENOMIC DNA]</scope>
    <source>
        <strain evidence="1">SpSt-853</strain>
    </source>
</reference>
<dbReference type="AlphaFoldDB" id="A0A7C5AK90"/>